<name>A0A1D2MZ50_ORCCI</name>
<evidence type="ECO:0000313" key="1">
    <source>
        <dbReference type="EMBL" id="ODM98327.1"/>
    </source>
</evidence>
<dbReference type="Proteomes" id="UP000094527">
    <property type="component" value="Unassembled WGS sequence"/>
</dbReference>
<gene>
    <name evidence="1" type="ORF">Ocin01_08361</name>
</gene>
<protein>
    <submittedName>
        <fullName evidence="1">Uncharacterized protein</fullName>
    </submittedName>
</protein>
<accession>A0A1D2MZ50</accession>
<proteinExistence type="predicted"/>
<keyword evidence="2" id="KW-1185">Reference proteome</keyword>
<comment type="caution">
    <text evidence="1">The sequence shown here is derived from an EMBL/GenBank/DDBJ whole genome shotgun (WGS) entry which is preliminary data.</text>
</comment>
<dbReference type="EMBL" id="LJIJ01000364">
    <property type="protein sequence ID" value="ODM98327.1"/>
    <property type="molecule type" value="Genomic_DNA"/>
</dbReference>
<reference evidence="1 2" key="1">
    <citation type="journal article" date="2016" name="Genome Biol. Evol.">
        <title>Gene Family Evolution Reflects Adaptation to Soil Environmental Stressors in the Genome of the Collembolan Orchesella cincta.</title>
        <authorList>
            <person name="Faddeeva-Vakhrusheva A."/>
            <person name="Derks M.F."/>
            <person name="Anvar S.Y."/>
            <person name="Agamennone V."/>
            <person name="Suring W."/>
            <person name="Smit S."/>
            <person name="van Straalen N.M."/>
            <person name="Roelofs D."/>
        </authorList>
    </citation>
    <scope>NUCLEOTIDE SEQUENCE [LARGE SCALE GENOMIC DNA]</scope>
    <source>
        <tissue evidence="1">Mixed pool</tissue>
    </source>
</reference>
<organism evidence="1 2">
    <name type="scientific">Orchesella cincta</name>
    <name type="common">Springtail</name>
    <name type="synonym">Podura cincta</name>
    <dbReference type="NCBI Taxonomy" id="48709"/>
    <lineage>
        <taxon>Eukaryota</taxon>
        <taxon>Metazoa</taxon>
        <taxon>Ecdysozoa</taxon>
        <taxon>Arthropoda</taxon>
        <taxon>Hexapoda</taxon>
        <taxon>Collembola</taxon>
        <taxon>Entomobryomorpha</taxon>
        <taxon>Entomobryoidea</taxon>
        <taxon>Orchesellidae</taxon>
        <taxon>Orchesellinae</taxon>
        <taxon>Orchesella</taxon>
    </lineage>
</organism>
<sequence length="81" mass="9139">MDRELLYSSPPPSSNSNLFSFGSASSLIHESVFVVLQTKIETLNKCSQAVELEWEEICQFPLKFLLNEMSPSRLLQPSDGF</sequence>
<dbReference type="AlphaFoldDB" id="A0A1D2MZ50"/>
<evidence type="ECO:0000313" key="2">
    <source>
        <dbReference type="Proteomes" id="UP000094527"/>
    </source>
</evidence>